<evidence type="ECO:0000313" key="2">
    <source>
        <dbReference type="EMBL" id="WIM67612.1"/>
    </source>
</evidence>
<feature type="transmembrane region" description="Helical" evidence="1">
    <location>
        <begin position="591"/>
        <end position="612"/>
    </location>
</feature>
<evidence type="ECO:0000256" key="1">
    <source>
        <dbReference type="SAM" id="Phobius"/>
    </source>
</evidence>
<proteinExistence type="predicted"/>
<keyword evidence="1" id="KW-0472">Membrane</keyword>
<dbReference type="Proteomes" id="UP001225598">
    <property type="component" value="Chromosome"/>
</dbReference>
<dbReference type="EMBL" id="CP126969">
    <property type="protein sequence ID" value="WIM67612.1"/>
    <property type="molecule type" value="Genomic_DNA"/>
</dbReference>
<keyword evidence="1" id="KW-1133">Transmembrane helix</keyword>
<keyword evidence="3" id="KW-1185">Reference proteome</keyword>
<protein>
    <submittedName>
        <fullName evidence="2">Uncharacterized protein</fullName>
    </submittedName>
</protein>
<reference evidence="2 3" key="1">
    <citation type="submission" date="2023-05" db="EMBL/GenBank/DDBJ databases">
        <title>Corynebacterium suedekumii sp. nov. and Corynebacterium breve sp. nov. isolated from raw cow's milk.</title>
        <authorList>
            <person name="Baer M.K."/>
            <person name="Mehl L."/>
            <person name="Hellmuth R."/>
            <person name="Marke G."/>
            <person name="Lipski A."/>
        </authorList>
    </citation>
    <scope>NUCLEOTIDE SEQUENCE [LARGE SCALE GENOMIC DNA]</scope>
    <source>
        <strain evidence="2 3">R4</strain>
    </source>
</reference>
<keyword evidence="1" id="KW-0812">Transmembrane</keyword>
<sequence>MSVPFTIFLGSGSLSDEIRTRLTDLAAVGVTRPFAWIDLAQSTAGAPIRFVSSTSEETVRYLPLDDVLQTATHLSQTMLAVLIDPLDDGSDRLDVSAVNEWISTLNSRLPRQLQRVRVLVPRQPLNHVQPVPLMSFSSVAIAAEDSAAPGSAMSPVVRSDDPVGAAEVAAPTIATMCGLWITEKSSALIDDRGHAIATGDEYSFRLARAFYRNINASTAEAELRSRAIDISQDLPRPQTIDGRQIMVLQRPDEVLPQVSDLLIGNYYDSLITAPAQVKGREATQTSAWAALSDFSKKFFRSLIGTPQDWKAAASATLHRGVAQAVQRNLYGDTSGVEIVLGSYQGQGQNRSLSEFSREASRAAATANEISKQEGLSVDPPPALSDMWNGYQSMALTLVDGTDRLGGKLAAPRDSQNNPMIVPEGWLSVPDVDESFEGFHPLLEDAVAMTEENATILPFDSFTAENYAQDLEFVSGQSSDPTIQRLRSNFNEWRNKYARSYAWQTGQRLTNLVYEAQHRGREATIDLHKTTQELDQLRQRDYAEENARLTKRLHIFTAIWAVVMIILLYCGIAHYVDSIKFYNSQPTIDWKWTVFGVFVATILTLGTQTFVFARGRRGIATDQARHEELVEKQEVALTNRNAALQDINRLTGAYQQFLAWSKLAGRAISRPLGNNVTQKVRVANPTDGMPRTTQFGEAKLSEEDIQQLTFRLRNEIYNRDWAGDAFDRTINSAIEALKRSQGIAAINVNDLYGQPGANSHSNLDRLSQVATSDALDGYDFSGEEWTKALLNPNISELLSSKLNQVIVFDDGMQKNISQQEFLAPLTESKVDAGLFASQTIAGIGASSGATTVDPAVSMQDQSLRAGEQGNGLSKSAILVQFGGFTHLSNLANEASFTTPTKLDHPTDITFHDPGTIF</sequence>
<name>A0ABY8VET2_9CORY</name>
<evidence type="ECO:0000313" key="3">
    <source>
        <dbReference type="Proteomes" id="UP001225598"/>
    </source>
</evidence>
<feature type="transmembrane region" description="Helical" evidence="1">
    <location>
        <begin position="554"/>
        <end position="575"/>
    </location>
</feature>
<gene>
    <name evidence="2" type="ORF">QP027_11080</name>
</gene>
<dbReference type="RefSeq" id="WP_284824828.1">
    <property type="nucleotide sequence ID" value="NZ_CP126969.1"/>
</dbReference>
<accession>A0ABY8VET2</accession>
<organism evidence="2 3">
    <name type="scientific">Corynebacterium breve</name>
    <dbReference type="NCBI Taxonomy" id="3049799"/>
    <lineage>
        <taxon>Bacteria</taxon>
        <taxon>Bacillati</taxon>
        <taxon>Actinomycetota</taxon>
        <taxon>Actinomycetes</taxon>
        <taxon>Mycobacteriales</taxon>
        <taxon>Corynebacteriaceae</taxon>
        <taxon>Corynebacterium</taxon>
    </lineage>
</organism>